<dbReference type="EMBL" id="JALJAT010000003">
    <property type="protein sequence ID" value="KAK4471690.1"/>
    <property type="molecule type" value="Genomic_DNA"/>
</dbReference>
<evidence type="ECO:0000313" key="2">
    <source>
        <dbReference type="EMBL" id="KAK4471690.1"/>
    </source>
</evidence>
<evidence type="ECO:0008006" key="4">
    <source>
        <dbReference type="Google" id="ProtNLM"/>
    </source>
</evidence>
<keyword evidence="3" id="KW-1185">Reference proteome</keyword>
<comment type="caution">
    <text evidence="2">The sequence shown here is derived from an EMBL/GenBank/DDBJ whole genome shotgun (WGS) entry which is preliminary data.</text>
</comment>
<gene>
    <name evidence="2" type="ORF">MN116_005094</name>
</gene>
<accession>A0AAE1ZD45</accession>
<keyword evidence="1" id="KW-0472">Membrane</keyword>
<organism evidence="2 3">
    <name type="scientific">Schistosoma mekongi</name>
    <name type="common">Parasitic worm</name>
    <dbReference type="NCBI Taxonomy" id="38744"/>
    <lineage>
        <taxon>Eukaryota</taxon>
        <taxon>Metazoa</taxon>
        <taxon>Spiralia</taxon>
        <taxon>Lophotrochozoa</taxon>
        <taxon>Platyhelminthes</taxon>
        <taxon>Trematoda</taxon>
        <taxon>Digenea</taxon>
        <taxon>Strigeidida</taxon>
        <taxon>Schistosomatoidea</taxon>
        <taxon>Schistosomatidae</taxon>
        <taxon>Schistosoma</taxon>
    </lineage>
</organism>
<protein>
    <recommendedName>
        <fullName evidence="4">SEA domain-containing protein</fullName>
    </recommendedName>
</protein>
<sequence length="255" mass="28548">MIANGSDEVYFGTSSDLEIQAVIDDTSTEVITESQTTEGYRTVSRIELSITLDISTGNQPMSWNSTLFNKFSELYNSTAEKTCDLIKASPRFITSIKYRIPTCTVLRFYPGSVKSDVQIIVEYIDEFNVTQTQILQAIQLGSQLYVIEQSKNQTINSSQILSFTIITQKETCSTIASKCSPYADCIETLNGAKCVCRAMWIDINQQQPGEQCIISPVVVALIIVAAVLFILIFTLGVYFSLRTSRNNQRYMYSFA</sequence>
<keyword evidence="1" id="KW-0812">Transmembrane</keyword>
<reference evidence="2" key="2">
    <citation type="journal article" date="2023" name="Infect Dis Poverty">
        <title>Chromosome-scale genome of the human blood fluke Schistosoma mekongi and its implications for public health.</title>
        <authorList>
            <person name="Zhou M."/>
            <person name="Xu L."/>
            <person name="Xu D."/>
            <person name="Chen W."/>
            <person name="Khan J."/>
            <person name="Hu Y."/>
            <person name="Huang H."/>
            <person name="Wei H."/>
            <person name="Zhang Y."/>
            <person name="Chusongsang P."/>
            <person name="Tanasarnprasert K."/>
            <person name="Hu X."/>
            <person name="Limpanont Y."/>
            <person name="Lv Z."/>
        </authorList>
    </citation>
    <scope>NUCLEOTIDE SEQUENCE</scope>
    <source>
        <strain evidence="2">LV_2022a</strain>
    </source>
</reference>
<keyword evidence="1" id="KW-1133">Transmembrane helix</keyword>
<evidence type="ECO:0000256" key="1">
    <source>
        <dbReference type="SAM" id="Phobius"/>
    </source>
</evidence>
<evidence type="ECO:0000313" key="3">
    <source>
        <dbReference type="Proteomes" id="UP001292079"/>
    </source>
</evidence>
<dbReference type="Proteomes" id="UP001292079">
    <property type="component" value="Unassembled WGS sequence"/>
</dbReference>
<reference evidence="2" key="1">
    <citation type="submission" date="2022-04" db="EMBL/GenBank/DDBJ databases">
        <authorList>
            <person name="Xu L."/>
            <person name="Lv Z."/>
        </authorList>
    </citation>
    <scope>NUCLEOTIDE SEQUENCE</scope>
    <source>
        <strain evidence="2">LV_2022a</strain>
    </source>
</reference>
<dbReference type="AlphaFoldDB" id="A0AAE1ZD45"/>
<name>A0AAE1ZD45_SCHME</name>
<feature type="transmembrane region" description="Helical" evidence="1">
    <location>
        <begin position="213"/>
        <end position="241"/>
    </location>
</feature>
<proteinExistence type="predicted"/>